<feature type="transmembrane region" description="Helical" evidence="6">
    <location>
        <begin position="21"/>
        <end position="43"/>
    </location>
</feature>
<evidence type="ECO:0000256" key="1">
    <source>
        <dbReference type="ARBA" id="ARBA00004651"/>
    </source>
</evidence>
<evidence type="ECO:0000256" key="5">
    <source>
        <dbReference type="ARBA" id="ARBA00023136"/>
    </source>
</evidence>
<accession>A0A316I5P5</accession>
<dbReference type="InterPro" id="IPR010432">
    <property type="entry name" value="RDD"/>
</dbReference>
<organism evidence="8 9">
    <name type="scientific">Fulvimonas soli</name>
    <dbReference type="NCBI Taxonomy" id="155197"/>
    <lineage>
        <taxon>Bacteria</taxon>
        <taxon>Pseudomonadati</taxon>
        <taxon>Pseudomonadota</taxon>
        <taxon>Gammaproteobacteria</taxon>
        <taxon>Lysobacterales</taxon>
        <taxon>Rhodanobacteraceae</taxon>
        <taxon>Fulvimonas</taxon>
    </lineage>
</organism>
<feature type="transmembrane region" description="Helical" evidence="6">
    <location>
        <begin position="100"/>
        <end position="119"/>
    </location>
</feature>
<feature type="domain" description="RDD" evidence="7">
    <location>
        <begin position="15"/>
        <end position="161"/>
    </location>
</feature>
<keyword evidence="2" id="KW-1003">Cell membrane</keyword>
<keyword evidence="9" id="KW-1185">Reference proteome</keyword>
<comment type="subcellular location">
    <subcellularLocation>
        <location evidence="1">Cell membrane</location>
        <topology evidence="1">Multi-pass membrane protein</topology>
    </subcellularLocation>
</comment>
<comment type="caution">
    <text evidence="8">The sequence shown here is derived from an EMBL/GenBank/DDBJ whole genome shotgun (WGS) entry which is preliminary data.</text>
</comment>
<dbReference type="GO" id="GO:0005886">
    <property type="term" value="C:plasma membrane"/>
    <property type="evidence" value="ECO:0007669"/>
    <property type="project" value="UniProtKB-SubCell"/>
</dbReference>
<keyword evidence="4 6" id="KW-1133">Transmembrane helix</keyword>
<sequence length="311" mass="33046">MDADIGGRGAAVEIAGFWRRLVALAVDLFLLGVAGMIVGGLLFDALARMGGYARLPGFALALLYFGLCNSRLRGGQTVGKMLLGIRVVDRAGAPLSVPRAMLRYAVLGVPCFLNGAPVLGPDAPLPLDALLSLLVFGGLLGTAYLYVFNRRTRQTLHDLAVGSCVVRAEPGETRPVAAVWRGHYVVLGLLAVLALGLPLALHRLAGGDAFAGMLPAYRTLTREPHVLNALVMRGSASFNGTGSRYLQASLRLDAPLLDDAGLARRAAGVLAASDDGRAEDAFVVILVYGYDMGIAHGWKYRSYTYRPDELR</sequence>
<dbReference type="Proteomes" id="UP000245812">
    <property type="component" value="Unassembled WGS sequence"/>
</dbReference>
<protein>
    <submittedName>
        <fullName evidence="8">Putative RDD family membrane protein YckC</fullName>
    </submittedName>
</protein>
<feature type="transmembrane region" description="Helical" evidence="6">
    <location>
        <begin position="125"/>
        <end position="147"/>
    </location>
</feature>
<evidence type="ECO:0000313" key="8">
    <source>
        <dbReference type="EMBL" id="PWK87770.1"/>
    </source>
</evidence>
<gene>
    <name evidence="8" type="ORF">C7456_106263</name>
</gene>
<reference evidence="8 9" key="1">
    <citation type="submission" date="2018-05" db="EMBL/GenBank/DDBJ databases">
        <title>Genomic Encyclopedia of Type Strains, Phase IV (KMG-IV): sequencing the most valuable type-strain genomes for metagenomic binning, comparative biology and taxonomic classification.</title>
        <authorList>
            <person name="Goeker M."/>
        </authorList>
    </citation>
    <scope>NUCLEOTIDE SEQUENCE [LARGE SCALE GENOMIC DNA]</scope>
    <source>
        <strain evidence="8 9">DSM 14263</strain>
    </source>
</reference>
<dbReference type="AlphaFoldDB" id="A0A316I5P5"/>
<evidence type="ECO:0000256" key="6">
    <source>
        <dbReference type="SAM" id="Phobius"/>
    </source>
</evidence>
<keyword evidence="5 6" id="KW-0472">Membrane</keyword>
<feature type="transmembrane region" description="Helical" evidence="6">
    <location>
        <begin position="49"/>
        <end position="67"/>
    </location>
</feature>
<proteinExistence type="predicted"/>
<evidence type="ECO:0000313" key="9">
    <source>
        <dbReference type="Proteomes" id="UP000245812"/>
    </source>
</evidence>
<evidence type="ECO:0000256" key="2">
    <source>
        <dbReference type="ARBA" id="ARBA00022475"/>
    </source>
</evidence>
<dbReference type="Pfam" id="PF06271">
    <property type="entry name" value="RDD"/>
    <property type="match status" value="1"/>
</dbReference>
<evidence type="ECO:0000256" key="3">
    <source>
        <dbReference type="ARBA" id="ARBA00022692"/>
    </source>
</evidence>
<feature type="transmembrane region" description="Helical" evidence="6">
    <location>
        <begin position="184"/>
        <end position="201"/>
    </location>
</feature>
<evidence type="ECO:0000256" key="4">
    <source>
        <dbReference type="ARBA" id="ARBA00022989"/>
    </source>
</evidence>
<name>A0A316I5P5_9GAMM</name>
<dbReference type="PANTHER" id="PTHR36115">
    <property type="entry name" value="PROLINE-RICH ANTIGEN HOMOLOG-RELATED"/>
    <property type="match status" value="1"/>
</dbReference>
<keyword evidence="3 6" id="KW-0812">Transmembrane</keyword>
<dbReference type="InterPro" id="IPR051791">
    <property type="entry name" value="Pra-immunoreactive"/>
</dbReference>
<dbReference type="EMBL" id="QGHC01000006">
    <property type="protein sequence ID" value="PWK87770.1"/>
    <property type="molecule type" value="Genomic_DNA"/>
</dbReference>
<dbReference type="RefSeq" id="WP_170120201.1">
    <property type="nucleotide sequence ID" value="NZ_MSZV01000043.1"/>
</dbReference>
<evidence type="ECO:0000259" key="7">
    <source>
        <dbReference type="Pfam" id="PF06271"/>
    </source>
</evidence>